<protein>
    <recommendedName>
        <fullName evidence="5">RING-type domain-containing protein</fullName>
    </recommendedName>
</protein>
<comment type="caution">
    <text evidence="6">The sequence shown here is derived from an EMBL/GenBank/DDBJ whole genome shotgun (WGS) entry which is preliminary data.</text>
</comment>
<dbReference type="InterPro" id="IPR000608">
    <property type="entry name" value="UBC"/>
</dbReference>
<dbReference type="InterPro" id="IPR013083">
    <property type="entry name" value="Znf_RING/FYVE/PHD"/>
</dbReference>
<keyword evidence="7" id="KW-1185">Reference proteome</keyword>
<dbReference type="GO" id="GO:0008270">
    <property type="term" value="F:zinc ion binding"/>
    <property type="evidence" value="ECO:0007669"/>
    <property type="project" value="UniProtKB-KW"/>
</dbReference>
<dbReference type="Gene3D" id="3.30.40.10">
    <property type="entry name" value="Zinc/RING finger domain, C3HC4 (zinc finger)"/>
    <property type="match status" value="1"/>
</dbReference>
<dbReference type="AlphaFoldDB" id="A0ABD3MQ23"/>
<keyword evidence="1" id="KW-0479">Metal-binding</keyword>
<dbReference type="SUPFAM" id="SSF57850">
    <property type="entry name" value="RING/U-box"/>
    <property type="match status" value="1"/>
</dbReference>
<evidence type="ECO:0000259" key="5">
    <source>
        <dbReference type="PROSITE" id="PS50089"/>
    </source>
</evidence>
<dbReference type="PROSITE" id="PS50089">
    <property type="entry name" value="ZF_RING_2"/>
    <property type="match status" value="1"/>
</dbReference>
<sequence>MGWPSSLFTTEPDPNLICPICHDVLEDPLPLQCGHNFCRSCLMSYREVTTPRSNKKFSFKGVSIMCPTCRHLAVIDDQSPRVSPIVKSIIENLHVRCKNQLDREEAIKEQSQHGNTGSSLQVKYASVEDCDWKGNLGEYNAHLESTCPLVTVNCRADGCASRHLRGYMRSGYCQNSECVVISARSLLEKRKQLDMRMKSLSKNKCTVEATSTLMASAGDNKENASCSKYAKGFDSPQKKISPQKKASLNKEELPLQSQTPRLTKLEADILPTRVFVQADSPADLSAASVDSICKSKANGVNQLKIIPTDLGVIRDPVMNSVRFTTNFGSQDLSLTETKSLTRAESFASSHIGTLDGSDNSLMDTDERQSSDESISNSNKIILVPNQKKARSNDAFLLAAIKVLVDKELAKIQLKSSLEAENVKAMFVNRHIIEFCSSWMKVKPDALFDFVVYRPKSNEQINKIMCGIPGPKRTDWEGGLYPVLLEWNNVNLPPNCKFPKHFHHANVCPLTGVPMLSTFSSFEWHPEISIPEILFDLQQLLAHPNHKDTSINDENYQFKTRIQTSMYAPSSLLDTALEIEGFGNVELWQLVDGEALTCGGRREHNTPNARPKEPEFNGNFSLNGHRVICKAKCSCCVYGQSLWDAKREMRFLFGTGMFS</sequence>
<evidence type="ECO:0000256" key="1">
    <source>
        <dbReference type="ARBA" id="ARBA00022723"/>
    </source>
</evidence>
<dbReference type="Pfam" id="PF13445">
    <property type="entry name" value="zf-RING_UBOX"/>
    <property type="match status" value="1"/>
</dbReference>
<organism evidence="6 7">
    <name type="scientific">Cyclotella atomus</name>
    <dbReference type="NCBI Taxonomy" id="382360"/>
    <lineage>
        <taxon>Eukaryota</taxon>
        <taxon>Sar</taxon>
        <taxon>Stramenopiles</taxon>
        <taxon>Ochrophyta</taxon>
        <taxon>Bacillariophyta</taxon>
        <taxon>Coscinodiscophyceae</taxon>
        <taxon>Thalassiosirophycidae</taxon>
        <taxon>Stephanodiscales</taxon>
        <taxon>Stephanodiscaceae</taxon>
        <taxon>Cyclotella</taxon>
    </lineage>
</organism>
<dbReference type="Proteomes" id="UP001530400">
    <property type="component" value="Unassembled WGS sequence"/>
</dbReference>
<dbReference type="InterPro" id="IPR017907">
    <property type="entry name" value="Znf_RING_CS"/>
</dbReference>
<evidence type="ECO:0000313" key="6">
    <source>
        <dbReference type="EMBL" id="KAL3765104.1"/>
    </source>
</evidence>
<dbReference type="Pfam" id="PF00179">
    <property type="entry name" value="UQ_con"/>
    <property type="match status" value="1"/>
</dbReference>
<evidence type="ECO:0000256" key="2">
    <source>
        <dbReference type="ARBA" id="ARBA00022771"/>
    </source>
</evidence>
<dbReference type="InterPro" id="IPR016135">
    <property type="entry name" value="UBQ-conjugating_enzyme/RWD"/>
</dbReference>
<dbReference type="Gene3D" id="3.10.110.10">
    <property type="entry name" value="Ubiquitin Conjugating Enzyme"/>
    <property type="match status" value="1"/>
</dbReference>
<dbReference type="SMART" id="SM00184">
    <property type="entry name" value="RING"/>
    <property type="match status" value="1"/>
</dbReference>
<reference evidence="6 7" key="1">
    <citation type="submission" date="2024-10" db="EMBL/GenBank/DDBJ databases">
        <title>Updated reference genomes for cyclostephanoid diatoms.</title>
        <authorList>
            <person name="Roberts W.R."/>
            <person name="Alverson A.J."/>
        </authorList>
    </citation>
    <scope>NUCLEOTIDE SEQUENCE [LARGE SCALE GENOMIC DNA]</scope>
    <source>
        <strain evidence="6 7">AJA010-31</strain>
    </source>
</reference>
<evidence type="ECO:0000256" key="4">
    <source>
        <dbReference type="PROSITE-ProRule" id="PRU00175"/>
    </source>
</evidence>
<feature type="domain" description="RING-type" evidence="5">
    <location>
        <begin position="18"/>
        <end position="70"/>
    </location>
</feature>
<dbReference type="InterPro" id="IPR027370">
    <property type="entry name" value="Znf-RING_euk"/>
</dbReference>
<accession>A0ABD3MQ23</accession>
<dbReference type="PANTHER" id="PTHR10131:SF157">
    <property type="entry name" value="RECEPTOR-ASSOCIATED FACTOR, PUTATIVE-RELATED"/>
    <property type="match status" value="1"/>
</dbReference>
<evidence type="ECO:0000256" key="3">
    <source>
        <dbReference type="ARBA" id="ARBA00022833"/>
    </source>
</evidence>
<dbReference type="PROSITE" id="PS00518">
    <property type="entry name" value="ZF_RING_1"/>
    <property type="match status" value="1"/>
</dbReference>
<keyword evidence="2 4" id="KW-0863">Zinc-finger</keyword>
<gene>
    <name evidence="6" type="ORF">ACHAWO_009423</name>
</gene>
<dbReference type="SMART" id="SM00212">
    <property type="entry name" value="UBCc"/>
    <property type="match status" value="1"/>
</dbReference>
<evidence type="ECO:0000313" key="7">
    <source>
        <dbReference type="Proteomes" id="UP001530400"/>
    </source>
</evidence>
<dbReference type="InterPro" id="IPR001841">
    <property type="entry name" value="Znf_RING"/>
</dbReference>
<dbReference type="PANTHER" id="PTHR10131">
    <property type="entry name" value="TNF RECEPTOR ASSOCIATED FACTOR"/>
    <property type="match status" value="1"/>
</dbReference>
<dbReference type="EMBL" id="JALLPJ020001408">
    <property type="protein sequence ID" value="KAL3765104.1"/>
    <property type="molecule type" value="Genomic_DNA"/>
</dbReference>
<proteinExistence type="predicted"/>
<dbReference type="SUPFAM" id="SSF54495">
    <property type="entry name" value="UBC-like"/>
    <property type="match status" value="1"/>
</dbReference>
<name>A0ABD3MQ23_9STRA</name>
<keyword evidence="3" id="KW-0862">Zinc</keyword>